<dbReference type="EMBL" id="CAKMMW010000004">
    <property type="protein sequence ID" value="CAH1202106.1"/>
    <property type="molecule type" value="Genomic_DNA"/>
</dbReference>
<accession>A0ABN8G7Q5</accession>
<proteinExistence type="predicted"/>
<organism evidence="1 2">
    <name type="scientific">Paenibacillus allorhizoplanae</name>
    <dbReference type="NCBI Taxonomy" id="2905648"/>
    <lineage>
        <taxon>Bacteria</taxon>
        <taxon>Bacillati</taxon>
        <taxon>Bacillota</taxon>
        <taxon>Bacilli</taxon>
        <taxon>Bacillales</taxon>
        <taxon>Paenibacillaceae</taxon>
        <taxon>Paenibacillus</taxon>
    </lineage>
</organism>
<reference evidence="1" key="1">
    <citation type="submission" date="2022-01" db="EMBL/GenBank/DDBJ databases">
        <authorList>
            <person name="Criscuolo A."/>
        </authorList>
    </citation>
    <scope>NUCLEOTIDE SEQUENCE</scope>
    <source>
        <strain evidence="1">CIP111891</strain>
    </source>
</reference>
<name>A0ABN8G7Q5_9BACL</name>
<evidence type="ECO:0000313" key="1">
    <source>
        <dbReference type="EMBL" id="CAH1202106.1"/>
    </source>
</evidence>
<sequence length="74" mass="8317">MHPIKEASDFLGSYFNDDGVNLMHDNFFLPMAQETRTLLELADVEVPDLTVQLHGGANNANHFVEIHYLPYVGS</sequence>
<gene>
    <name evidence="1" type="ORF">PAECIP111891_01947</name>
</gene>
<protein>
    <submittedName>
        <fullName evidence="1">Uncharacterized protein</fullName>
    </submittedName>
</protein>
<keyword evidence="2" id="KW-1185">Reference proteome</keyword>
<evidence type="ECO:0000313" key="2">
    <source>
        <dbReference type="Proteomes" id="UP000838821"/>
    </source>
</evidence>
<comment type="caution">
    <text evidence="1">The sequence shown here is derived from an EMBL/GenBank/DDBJ whole genome shotgun (WGS) entry which is preliminary data.</text>
</comment>
<dbReference type="Proteomes" id="UP000838821">
    <property type="component" value="Unassembled WGS sequence"/>
</dbReference>